<keyword evidence="2" id="KW-0677">Repeat</keyword>
<dbReference type="InterPro" id="IPR046848">
    <property type="entry name" value="E_motif"/>
</dbReference>
<dbReference type="NCBIfam" id="TIGR00756">
    <property type="entry name" value="PPR"/>
    <property type="match status" value="4"/>
</dbReference>
<proteinExistence type="inferred from homology"/>
<dbReference type="Gene3D" id="1.25.40.10">
    <property type="entry name" value="Tetratricopeptide repeat domain"/>
    <property type="match status" value="5"/>
</dbReference>
<protein>
    <recommendedName>
        <fullName evidence="4">DYW domain-containing protein</fullName>
    </recommendedName>
</protein>
<comment type="similarity">
    <text evidence="1">Belongs to the PPR family. PCMP-H subfamily.</text>
</comment>
<dbReference type="GO" id="GO:0008270">
    <property type="term" value="F:zinc ion binding"/>
    <property type="evidence" value="ECO:0007669"/>
    <property type="project" value="InterPro"/>
</dbReference>
<dbReference type="InterPro" id="IPR011990">
    <property type="entry name" value="TPR-like_helical_dom_sf"/>
</dbReference>
<dbReference type="InterPro" id="IPR002885">
    <property type="entry name" value="PPR_rpt"/>
</dbReference>
<dbReference type="FunFam" id="1.25.40.10:FF:002102">
    <property type="entry name" value="Pentatricopeptide repeat-containing protein103"/>
    <property type="match status" value="1"/>
</dbReference>
<evidence type="ECO:0000256" key="1">
    <source>
        <dbReference type="ARBA" id="ARBA00006643"/>
    </source>
</evidence>
<organism evidence="5">
    <name type="scientific">Opuntia streptacantha</name>
    <name type="common">Prickly pear cactus</name>
    <name type="synonym">Opuntia cardona</name>
    <dbReference type="NCBI Taxonomy" id="393608"/>
    <lineage>
        <taxon>Eukaryota</taxon>
        <taxon>Viridiplantae</taxon>
        <taxon>Streptophyta</taxon>
        <taxon>Embryophyta</taxon>
        <taxon>Tracheophyta</taxon>
        <taxon>Spermatophyta</taxon>
        <taxon>Magnoliopsida</taxon>
        <taxon>eudicotyledons</taxon>
        <taxon>Gunneridae</taxon>
        <taxon>Pentapetalae</taxon>
        <taxon>Caryophyllales</taxon>
        <taxon>Cactineae</taxon>
        <taxon>Cactaceae</taxon>
        <taxon>Opuntioideae</taxon>
        <taxon>Opuntia</taxon>
    </lineage>
</organism>
<dbReference type="InterPro" id="IPR032867">
    <property type="entry name" value="DYW_dom"/>
</dbReference>
<feature type="repeat" description="PPR" evidence="3">
    <location>
        <begin position="596"/>
        <end position="630"/>
    </location>
</feature>
<name>A0A7C9E0B5_OPUST</name>
<dbReference type="EMBL" id="GISG01184194">
    <property type="protein sequence ID" value="MBA4654627.1"/>
    <property type="molecule type" value="Transcribed_RNA"/>
</dbReference>
<feature type="repeat" description="PPR" evidence="3">
    <location>
        <begin position="157"/>
        <end position="191"/>
    </location>
</feature>
<dbReference type="AlphaFoldDB" id="A0A7C9E0B5"/>
<feature type="repeat" description="PPR" evidence="3">
    <location>
        <begin position="227"/>
        <end position="261"/>
    </location>
</feature>
<dbReference type="Pfam" id="PF20430">
    <property type="entry name" value="Eplus_motif"/>
    <property type="match status" value="1"/>
</dbReference>
<dbReference type="GO" id="GO:0009451">
    <property type="term" value="P:RNA modification"/>
    <property type="evidence" value="ECO:0007669"/>
    <property type="project" value="InterPro"/>
</dbReference>
<dbReference type="Pfam" id="PF20431">
    <property type="entry name" value="E_motif"/>
    <property type="match status" value="1"/>
</dbReference>
<dbReference type="Pfam" id="PF13041">
    <property type="entry name" value="PPR_2"/>
    <property type="match status" value="2"/>
</dbReference>
<evidence type="ECO:0000256" key="3">
    <source>
        <dbReference type="PROSITE-ProRule" id="PRU00708"/>
    </source>
</evidence>
<reference evidence="5" key="2">
    <citation type="submission" date="2020-07" db="EMBL/GenBank/DDBJ databases">
        <authorList>
            <person name="Vera ALvarez R."/>
            <person name="Arias-Moreno D.M."/>
            <person name="Jimenez-Jacinto V."/>
            <person name="Jimenez-Bremont J.F."/>
            <person name="Swaminathan K."/>
            <person name="Moose S.P."/>
            <person name="Guerrero-Gonzalez M.L."/>
            <person name="Marino-Ramirez L."/>
            <person name="Landsman D."/>
            <person name="Rodriguez-Kessler M."/>
            <person name="Delgado-Sanchez P."/>
        </authorList>
    </citation>
    <scope>NUCLEOTIDE SEQUENCE</scope>
    <source>
        <tissue evidence="5">Cladode</tissue>
    </source>
</reference>
<feature type="domain" description="DYW" evidence="4">
    <location>
        <begin position="813"/>
        <end position="905"/>
    </location>
</feature>
<sequence>MASTSCLPSLPHFSLPSFRKIPPVFFQPNCSFRSSSSSSFSLAKLNHRCNQLSLSASAQFLPNPLVSSISKHTHIQLPSFAAGLFSLEDAQILRHKCLELLGLSVRYGDDELARAVHCLIWKLEEDNYLSNSLITAYLNLGLLSDAYNVFAGISSPDVVSYNALISGFAKSGYEVQAIRLFMRMRERGIQPNEFTFVALLTACNRISELNLGFQVHCLVVKFGCVVNIFVANAVMGMYIKCGCLEDALHLFDEIPERDIASWNTIISGVGNGLLFERAFELFRGMQRIDGFKVDQFTLSSLLDSCTGCSARKSGREIHAQSLKVGLESNLSVNNALIGFYTKCGCAKDVQALFERMPTKDVISWTGMISAYMEFGKVNLAVEIFNKMPEKNPVSFNAVLAGLCLNDKGLEALSLFYKMVFGGIEMTEYTLTSAISACSLLEEKSISEQIHCFVVKFGIRSNAIMEAALLDMCTRCGRMKDAQVMLCQSQNYTNLSINWTSLLCGYARNAQPEQAIALFQWGQITEAIRIDEVVLTTVLGICGTLGFHDLGKQMHCHALKSGFLYDLRVGNAIIGTYSKCGNMKDAIQAFELSPAHDVVSWNCLIFGLLLQRQGDEALAVWSRMKREFIKPDSITLVLVISSYRHTKSNMLDNCRSLFFSMKRVYDIEPTSDHYASFVSVLGDWGSLEEAEEIVTKMPFEPKASVWRALLHSCRVHLDSTVGKRIAKCILAMQPQDPSTFILISNLYSASGRWHCSEIVREEMRSQGLRKHPARSWIIHQDKVHSFYTRDRSHPQSKDIYSGLELLIIECLKAGYEPDTSFVLHEVEEHQKKDFLYYHSAKLAVTYGLLKTKKPKPIRVTKNILLCGDCHTFFKYVSKVTRREICVRDTSGFHHFSDGNCSCKDQW</sequence>
<dbReference type="FunFam" id="1.25.40.10:FF:000344">
    <property type="entry name" value="Pentatricopeptide repeat-containing protein"/>
    <property type="match status" value="1"/>
</dbReference>
<evidence type="ECO:0000256" key="2">
    <source>
        <dbReference type="ARBA" id="ARBA00022737"/>
    </source>
</evidence>
<evidence type="ECO:0000313" key="5">
    <source>
        <dbReference type="EMBL" id="MBA4654627.1"/>
    </source>
</evidence>
<accession>A0A7C9E0B5</accession>
<dbReference type="GO" id="GO:0003723">
    <property type="term" value="F:RNA binding"/>
    <property type="evidence" value="ECO:0007669"/>
    <property type="project" value="InterPro"/>
</dbReference>
<dbReference type="PANTHER" id="PTHR47926:SF512">
    <property type="entry name" value="REPEAT (PPR) SUPERFAMILY PROTEIN, PUTATIVE-RELATED"/>
    <property type="match status" value="1"/>
</dbReference>
<dbReference type="InterPro" id="IPR046960">
    <property type="entry name" value="PPR_At4g14850-like_plant"/>
</dbReference>
<dbReference type="Pfam" id="PF14432">
    <property type="entry name" value="DYW_deaminase"/>
    <property type="match status" value="1"/>
</dbReference>
<dbReference type="FunFam" id="1.25.40.10:FF:000679">
    <property type="entry name" value="Pentatricopeptide repeat-containing protein At5g03800"/>
    <property type="match status" value="1"/>
</dbReference>
<dbReference type="PANTHER" id="PTHR47926">
    <property type="entry name" value="PENTATRICOPEPTIDE REPEAT-CONTAINING PROTEIN"/>
    <property type="match status" value="1"/>
</dbReference>
<reference evidence="5" key="1">
    <citation type="journal article" date="2013" name="J. Plant Res.">
        <title>Effect of fungi and light on seed germination of three Opuntia species from semiarid lands of central Mexico.</title>
        <authorList>
            <person name="Delgado-Sanchez P."/>
            <person name="Jimenez-Bremont J.F."/>
            <person name="Guerrero-Gonzalez Mde L."/>
            <person name="Flores J."/>
        </authorList>
    </citation>
    <scope>NUCLEOTIDE SEQUENCE</scope>
    <source>
        <tissue evidence="5">Cladode</tissue>
    </source>
</reference>
<feature type="repeat" description="PPR" evidence="3">
    <location>
        <begin position="360"/>
        <end position="394"/>
    </location>
</feature>
<dbReference type="PROSITE" id="PS51375">
    <property type="entry name" value="PPR"/>
    <property type="match status" value="4"/>
</dbReference>
<dbReference type="Pfam" id="PF01535">
    <property type="entry name" value="PPR"/>
    <property type="match status" value="6"/>
</dbReference>
<dbReference type="InterPro" id="IPR046849">
    <property type="entry name" value="E2_motif"/>
</dbReference>
<evidence type="ECO:0000259" key="4">
    <source>
        <dbReference type="Pfam" id="PF14432"/>
    </source>
</evidence>